<dbReference type="CDD" id="cd22460">
    <property type="entry name" value="KH-I_PEPPER_rpt2_like"/>
    <property type="match status" value="2"/>
</dbReference>
<protein>
    <submittedName>
        <fullName evidence="8">KH domain-containing At4g18375-like isoform X1</fullName>
    </submittedName>
</protein>
<dbReference type="Gene3D" id="3.30.310.210">
    <property type="match status" value="1"/>
</dbReference>
<feature type="compositionally biased region" description="Polar residues" evidence="6">
    <location>
        <begin position="427"/>
        <end position="444"/>
    </location>
</feature>
<dbReference type="PROSITE" id="PS50084">
    <property type="entry name" value="KH_TYPE_1"/>
    <property type="match status" value="4"/>
</dbReference>
<comment type="caution">
    <text evidence="8">The sequence shown here is derived from an EMBL/GenBank/DDBJ whole genome shotgun (WGS) entry which is preliminary data.</text>
</comment>
<sequence>MEQTNGYEKRLNTLPDYSGNEGMKRRNPNDEKEPNGIGPDDTVYRYLCSLRKIGSIIGIGGDIAKQLRAETHAKIRISETIPGCDERVVTIYSTSDETNSYEEDPVSPAQDALFRVHDRVVAEESPVNGAFEEPLQVTVRLLVPSDQIGCVIGKGGQIIQNIRTETGVQIRILGSEHLPPCALSSDELIQLSGEATVVKKALYQVAYRLHDNPSRSQYLLLSASSIYRSGIAFNNPNVGGPLVGVVSSMGPYGSSYTAKEFSLRLICPPENIGAVIGKGGVIIKQIRQESGAFIKVDSSVAEGEDCVISISAKETFDAPSRTIDATMRLQPRCSERSERESGDPVFTTRLLVPSSRIGCLIGKGGAIVKEMRNSTRANIRILSVEHVHKVASEDDEMVQITGDTNAARAALLQVVMRLRANMFETEGTSSGFSTPAPYRQTSPDISDGPKYMGRDNRSRNHGYSTYSGGYGSKNLPPSESYRSYDTSQVISTNLFSKIGYILILIVRITLIFY</sequence>
<evidence type="ECO:0000256" key="3">
    <source>
        <dbReference type="ARBA" id="ARBA00022884"/>
    </source>
</evidence>
<dbReference type="GO" id="GO:0009911">
    <property type="term" value="P:positive regulation of flower development"/>
    <property type="evidence" value="ECO:0007669"/>
    <property type="project" value="UniProtKB-ARBA"/>
</dbReference>
<dbReference type="AlphaFoldDB" id="A0A8S0RXH4"/>
<dbReference type="Gene3D" id="3.30.1370.10">
    <property type="entry name" value="K Homology domain, type 1"/>
    <property type="match status" value="2"/>
</dbReference>
<comment type="subcellular location">
    <subcellularLocation>
        <location evidence="1">Nucleus</location>
    </subcellularLocation>
</comment>
<dbReference type="OrthoDB" id="1937934at2759"/>
<dbReference type="SMART" id="SM00322">
    <property type="entry name" value="KH"/>
    <property type="match status" value="4"/>
</dbReference>
<evidence type="ECO:0000256" key="1">
    <source>
        <dbReference type="ARBA" id="ARBA00004123"/>
    </source>
</evidence>
<evidence type="ECO:0000256" key="4">
    <source>
        <dbReference type="ARBA" id="ARBA00023242"/>
    </source>
</evidence>
<accession>A0A8S0RXH4</accession>
<evidence type="ECO:0000256" key="2">
    <source>
        <dbReference type="ARBA" id="ARBA00022737"/>
    </source>
</evidence>
<dbReference type="Gramene" id="OE9A103617T10">
    <property type="protein sequence ID" value="OE9A103617C10"/>
    <property type="gene ID" value="OE9A103617"/>
</dbReference>
<dbReference type="PANTHER" id="PTHR10288">
    <property type="entry name" value="KH DOMAIN CONTAINING RNA BINDING PROTEIN"/>
    <property type="match status" value="1"/>
</dbReference>
<dbReference type="Proteomes" id="UP000594638">
    <property type="component" value="Unassembled WGS sequence"/>
</dbReference>
<dbReference type="InterPro" id="IPR004088">
    <property type="entry name" value="KH_dom_type_1"/>
</dbReference>
<dbReference type="Gramene" id="OE9A103617T2">
    <property type="protein sequence ID" value="OE9A103617C2"/>
    <property type="gene ID" value="OE9A103617"/>
</dbReference>
<evidence type="ECO:0000256" key="5">
    <source>
        <dbReference type="PROSITE-ProRule" id="PRU00117"/>
    </source>
</evidence>
<proteinExistence type="predicted"/>
<dbReference type="InterPro" id="IPR004087">
    <property type="entry name" value="KH_dom"/>
</dbReference>
<name>A0A8S0RXH4_OLEEU</name>
<dbReference type="SUPFAM" id="SSF54791">
    <property type="entry name" value="Eukaryotic type KH-domain (KH-domain type I)"/>
    <property type="match status" value="4"/>
</dbReference>
<evidence type="ECO:0000256" key="6">
    <source>
        <dbReference type="SAM" id="MobiDB-lite"/>
    </source>
</evidence>
<keyword evidence="3 5" id="KW-0694">RNA-binding</keyword>
<feature type="domain" description="K Homology" evidence="7">
    <location>
        <begin position="135"/>
        <end position="210"/>
    </location>
</feature>
<dbReference type="EMBL" id="CACTIH010003749">
    <property type="protein sequence ID" value="CAA2984003.1"/>
    <property type="molecule type" value="Genomic_DNA"/>
</dbReference>
<dbReference type="GO" id="GO:0003723">
    <property type="term" value="F:RNA binding"/>
    <property type="evidence" value="ECO:0007669"/>
    <property type="project" value="UniProtKB-UniRule"/>
</dbReference>
<dbReference type="GO" id="GO:0005634">
    <property type="term" value="C:nucleus"/>
    <property type="evidence" value="ECO:0007669"/>
    <property type="project" value="UniProtKB-SubCell"/>
</dbReference>
<gene>
    <name evidence="8" type="ORF">OLEA9_A103617</name>
</gene>
<evidence type="ECO:0000259" key="7">
    <source>
        <dbReference type="SMART" id="SM00322"/>
    </source>
</evidence>
<dbReference type="FunFam" id="3.30.310.210:FF:000002">
    <property type="entry name" value="KH domain-containing protein"/>
    <property type="match status" value="1"/>
</dbReference>
<dbReference type="Pfam" id="PF00013">
    <property type="entry name" value="KH_1"/>
    <property type="match status" value="4"/>
</dbReference>
<dbReference type="InterPro" id="IPR036612">
    <property type="entry name" value="KH_dom_type_1_sf"/>
</dbReference>
<organism evidence="8 9">
    <name type="scientific">Olea europaea subsp. europaea</name>
    <dbReference type="NCBI Taxonomy" id="158383"/>
    <lineage>
        <taxon>Eukaryota</taxon>
        <taxon>Viridiplantae</taxon>
        <taxon>Streptophyta</taxon>
        <taxon>Embryophyta</taxon>
        <taxon>Tracheophyta</taxon>
        <taxon>Spermatophyta</taxon>
        <taxon>Magnoliopsida</taxon>
        <taxon>eudicotyledons</taxon>
        <taxon>Gunneridae</taxon>
        <taxon>Pentapetalae</taxon>
        <taxon>asterids</taxon>
        <taxon>lamiids</taxon>
        <taxon>Lamiales</taxon>
        <taxon>Oleaceae</taxon>
        <taxon>Oleeae</taxon>
        <taxon>Olea</taxon>
    </lineage>
</organism>
<reference evidence="8 9" key="1">
    <citation type="submission" date="2019-12" db="EMBL/GenBank/DDBJ databases">
        <authorList>
            <person name="Alioto T."/>
            <person name="Alioto T."/>
            <person name="Gomez Garrido J."/>
        </authorList>
    </citation>
    <scope>NUCLEOTIDE SEQUENCE [LARGE SCALE GENOMIC DNA]</scope>
</reference>
<feature type="region of interest" description="Disordered" evidence="6">
    <location>
        <begin position="427"/>
        <end position="471"/>
    </location>
</feature>
<evidence type="ECO:0000313" key="8">
    <source>
        <dbReference type="EMBL" id="CAA2984003.1"/>
    </source>
</evidence>
<keyword evidence="9" id="KW-1185">Reference proteome</keyword>
<keyword evidence="2" id="KW-0677">Repeat</keyword>
<feature type="domain" description="K Homology" evidence="7">
    <location>
        <begin position="259"/>
        <end position="331"/>
    </location>
</feature>
<keyword evidence="4" id="KW-0539">Nucleus</keyword>
<evidence type="ECO:0000313" key="9">
    <source>
        <dbReference type="Proteomes" id="UP000594638"/>
    </source>
</evidence>
<dbReference type="CDD" id="cd22459">
    <property type="entry name" value="KH-I_PEPPER_rpt1_like"/>
    <property type="match status" value="1"/>
</dbReference>
<feature type="domain" description="K Homology" evidence="7">
    <location>
        <begin position="344"/>
        <end position="419"/>
    </location>
</feature>
<feature type="region of interest" description="Disordered" evidence="6">
    <location>
        <begin position="1"/>
        <end position="38"/>
    </location>
</feature>
<feature type="domain" description="K Homology" evidence="7">
    <location>
        <begin position="40"/>
        <end position="118"/>
    </location>
</feature>
<feature type="compositionally biased region" description="Basic and acidic residues" evidence="6">
    <location>
        <begin position="22"/>
        <end position="34"/>
    </location>
</feature>